<evidence type="ECO:0000256" key="5">
    <source>
        <dbReference type="ARBA" id="ARBA00022801"/>
    </source>
</evidence>
<reference evidence="11 12" key="1">
    <citation type="journal article" date="2014" name="Genome Announc.">
        <title>Complete Genome Sequences of Fish Pathogenic Weissella ceti Strains WS74 and WS105.</title>
        <authorList>
            <person name="Figueiredo H.C."/>
            <person name="Leal C.A."/>
            <person name="Dorella F.A."/>
            <person name="Carvalho A.F."/>
            <person name="Soares S.C."/>
            <person name="Pereira F.L."/>
            <person name="Azevedo V.A."/>
        </authorList>
    </citation>
    <scope>NUCLEOTIDE SEQUENCE [LARGE SCALE GENOMIC DNA]</scope>
    <source>
        <strain evidence="11 12">WS74</strain>
    </source>
</reference>
<dbReference type="EC" id="3.6.1.1" evidence="3"/>
<accession>A0A075TV47</accession>
<keyword evidence="12" id="KW-1185">Reference proteome</keyword>
<dbReference type="PANTHER" id="PTHR12112:SF22">
    <property type="entry name" value="MANGANESE-DEPENDENT INORGANIC PYROPHOSPHATASE-RELATED"/>
    <property type="match status" value="1"/>
</dbReference>
<comment type="cofactor">
    <cofactor evidence="1">
        <name>Mn(2+)</name>
        <dbReference type="ChEBI" id="CHEBI:29035"/>
    </cofactor>
</comment>
<dbReference type="InterPro" id="IPR038222">
    <property type="entry name" value="DHHA2_dom_sf"/>
</dbReference>
<dbReference type="PATRIC" id="fig|759620.7.peg.453"/>
<dbReference type="Gene3D" id="3.90.1640.10">
    <property type="entry name" value="inorganic pyrophosphatase (n-terminal core)"/>
    <property type="match status" value="1"/>
</dbReference>
<dbReference type="FunFam" id="3.90.1640.10:FF:000001">
    <property type="entry name" value="Probable manganese-dependent inorganic pyrophosphatase"/>
    <property type="match status" value="1"/>
</dbReference>
<dbReference type="AlphaFoldDB" id="A0A075TV47"/>
<evidence type="ECO:0000256" key="9">
    <source>
        <dbReference type="ARBA" id="ARBA00071223"/>
    </source>
</evidence>
<evidence type="ECO:0000256" key="4">
    <source>
        <dbReference type="ARBA" id="ARBA00022723"/>
    </source>
</evidence>
<dbReference type="OrthoDB" id="9766150at2"/>
<name>A0A075TV47_9LACO</name>
<organism evidence="11 12">
    <name type="scientific">Weissella ceti</name>
    <dbReference type="NCBI Taxonomy" id="759620"/>
    <lineage>
        <taxon>Bacteria</taxon>
        <taxon>Bacillati</taxon>
        <taxon>Bacillota</taxon>
        <taxon>Bacilli</taxon>
        <taxon>Lactobacillales</taxon>
        <taxon>Lactobacillaceae</taxon>
        <taxon>Weissella</taxon>
    </lineage>
</organism>
<feature type="domain" description="DHHA2" evidence="10">
    <location>
        <begin position="180"/>
        <end position="306"/>
    </location>
</feature>
<dbReference type="RefSeq" id="WP_009765436.1">
    <property type="nucleotide sequence ID" value="NZ_CP009223.1"/>
</dbReference>
<keyword evidence="6" id="KW-0464">Manganese</keyword>
<dbReference type="PANTHER" id="PTHR12112">
    <property type="entry name" value="BNIP - RELATED"/>
    <property type="match status" value="1"/>
</dbReference>
<dbReference type="GO" id="GO:0004427">
    <property type="term" value="F:inorganic diphosphate phosphatase activity"/>
    <property type="evidence" value="ECO:0007669"/>
    <property type="project" value="UniProtKB-EC"/>
</dbReference>
<keyword evidence="4" id="KW-0479">Metal-binding</keyword>
<dbReference type="InterPro" id="IPR038763">
    <property type="entry name" value="DHH_sf"/>
</dbReference>
<dbReference type="GO" id="GO:0005737">
    <property type="term" value="C:cytoplasm"/>
    <property type="evidence" value="ECO:0007669"/>
    <property type="project" value="InterPro"/>
</dbReference>
<protein>
    <recommendedName>
        <fullName evidence="9">Probable manganese-dependent inorganic pyrophosphatase</fullName>
        <ecNumber evidence="3">3.6.1.1</ecNumber>
    </recommendedName>
    <alternativeName>
        <fullName evidence="7">Pyrophosphate phospho-hydrolase</fullName>
    </alternativeName>
</protein>
<dbReference type="InterPro" id="IPR004097">
    <property type="entry name" value="DHHA2"/>
</dbReference>
<dbReference type="KEGG" id="wce:WS08_0465"/>
<evidence type="ECO:0000256" key="8">
    <source>
        <dbReference type="ARBA" id="ARBA00047820"/>
    </source>
</evidence>
<dbReference type="SUPFAM" id="SSF64182">
    <property type="entry name" value="DHH phosphoesterases"/>
    <property type="match status" value="1"/>
</dbReference>
<evidence type="ECO:0000256" key="7">
    <source>
        <dbReference type="ARBA" id="ARBA00032535"/>
    </source>
</evidence>
<dbReference type="InterPro" id="IPR001667">
    <property type="entry name" value="DDH_dom"/>
</dbReference>
<evidence type="ECO:0000259" key="10">
    <source>
        <dbReference type="SMART" id="SM01131"/>
    </source>
</evidence>
<evidence type="ECO:0000256" key="2">
    <source>
        <dbReference type="ARBA" id="ARBA00007350"/>
    </source>
</evidence>
<dbReference type="Pfam" id="PF02833">
    <property type="entry name" value="DHHA2"/>
    <property type="match status" value="1"/>
</dbReference>
<dbReference type="STRING" id="759620.WS105_0463"/>
<comment type="catalytic activity">
    <reaction evidence="8">
        <text>diphosphate + H2O = 2 phosphate + H(+)</text>
        <dbReference type="Rhea" id="RHEA:24576"/>
        <dbReference type="ChEBI" id="CHEBI:15377"/>
        <dbReference type="ChEBI" id="CHEBI:15378"/>
        <dbReference type="ChEBI" id="CHEBI:33019"/>
        <dbReference type="ChEBI" id="CHEBI:43474"/>
        <dbReference type="EC" id="3.6.1.1"/>
    </reaction>
</comment>
<dbReference type="KEGG" id="wct:WS74_0465"/>
<keyword evidence="5" id="KW-0378">Hydrolase</keyword>
<evidence type="ECO:0000313" key="11">
    <source>
        <dbReference type="EMBL" id="AIM62717.1"/>
    </source>
</evidence>
<dbReference type="EMBL" id="CP009223">
    <property type="protein sequence ID" value="AIM62717.1"/>
    <property type="molecule type" value="Genomic_DNA"/>
</dbReference>
<dbReference type="Gene3D" id="3.10.310.20">
    <property type="entry name" value="DHHA2 domain"/>
    <property type="match status" value="1"/>
</dbReference>
<dbReference type="FunFam" id="3.10.310.20:FF:000001">
    <property type="entry name" value="Probable manganese-dependent inorganic pyrophosphatase"/>
    <property type="match status" value="1"/>
</dbReference>
<gene>
    <name evidence="11" type="ORF">WS74_0465</name>
</gene>
<reference evidence="12" key="2">
    <citation type="submission" date="2014-08" db="EMBL/GenBank/DDBJ databases">
        <title>Complete genome of Weissella ceti strain WS74 isolated from diseased rainbow trout in Brazil.</title>
        <authorList>
            <person name="Figueiredo H.C.P."/>
            <person name="Leal C.A.G."/>
            <person name="Pereira F.L."/>
            <person name="Soares S.C."/>
            <person name="Dorella F.A."/>
            <person name="Carvalho A.F."/>
            <person name="Azevedo V.A.C."/>
        </authorList>
    </citation>
    <scope>NUCLEOTIDE SEQUENCE [LARGE SCALE GENOMIC DNA]</scope>
    <source>
        <strain evidence="12">WS74</strain>
    </source>
</reference>
<evidence type="ECO:0000256" key="3">
    <source>
        <dbReference type="ARBA" id="ARBA00012146"/>
    </source>
</evidence>
<dbReference type="Pfam" id="PF01368">
    <property type="entry name" value="DHH"/>
    <property type="match status" value="1"/>
</dbReference>
<evidence type="ECO:0000313" key="12">
    <source>
        <dbReference type="Proteomes" id="UP000029079"/>
    </source>
</evidence>
<dbReference type="NCBIfam" id="NF003877">
    <property type="entry name" value="PRK05427.1"/>
    <property type="match status" value="1"/>
</dbReference>
<dbReference type="GO" id="GO:0046872">
    <property type="term" value="F:metal ion binding"/>
    <property type="evidence" value="ECO:0007669"/>
    <property type="project" value="UniProtKB-KW"/>
</dbReference>
<sequence>MANMLVFGHKNPDTDTIASAMAASYLINHIYHLDSEAVALGTPNAETEFALNHFGLDALRVVDNADTEEVWLVDHNETAQSVDNLTDVTVSGIFDHHKINFQSAAPMWLINKPLGSVATVLFYEFQNAKLDIPAHLAGMMASAIISDTLLLKSPTTTPMDKPALEALAEIAGIADYEAYGLELLKAGTDLSSRSAKDLIDGDAKSFDMNGQTVRIGQVNTVDVEEVFARRDEIVAAMTEEMTADNYDTFILVVTNILDSDSDILVLGDNLSTVEKAFDTTLVDGRASLPGVVSRKKQVVPPLTDTFNA</sequence>
<evidence type="ECO:0000256" key="6">
    <source>
        <dbReference type="ARBA" id="ARBA00023211"/>
    </source>
</evidence>
<dbReference type="Proteomes" id="UP000029079">
    <property type="component" value="Chromosome"/>
</dbReference>
<evidence type="ECO:0000256" key="1">
    <source>
        <dbReference type="ARBA" id="ARBA00001936"/>
    </source>
</evidence>
<proteinExistence type="inferred from homology"/>
<dbReference type="SMART" id="SM01131">
    <property type="entry name" value="DHHA2"/>
    <property type="match status" value="1"/>
</dbReference>
<comment type="similarity">
    <text evidence="2">Belongs to the PPase class C family.</text>
</comment>
<dbReference type="KEGG" id="wci:WS105_0463"/>